<evidence type="ECO:0000256" key="2">
    <source>
        <dbReference type="ARBA" id="ARBA00023002"/>
    </source>
</evidence>
<evidence type="ECO:0000313" key="4">
    <source>
        <dbReference type="Proteomes" id="UP000727907"/>
    </source>
</evidence>
<keyword evidence="2" id="KW-0560">Oxidoreductase</keyword>
<organism evidence="3 4">
    <name type="scientific">Reyranella humidisoli</name>
    <dbReference type="NCBI Taxonomy" id="2849149"/>
    <lineage>
        <taxon>Bacteria</taxon>
        <taxon>Pseudomonadati</taxon>
        <taxon>Pseudomonadota</taxon>
        <taxon>Alphaproteobacteria</taxon>
        <taxon>Hyphomicrobiales</taxon>
        <taxon>Reyranellaceae</taxon>
        <taxon>Reyranella</taxon>
    </lineage>
</organism>
<dbReference type="EMBL" id="JAHOPB010000001">
    <property type="protein sequence ID" value="MBU8875002.1"/>
    <property type="molecule type" value="Genomic_DNA"/>
</dbReference>
<protein>
    <submittedName>
        <fullName evidence="3">SDR family oxidoreductase</fullName>
    </submittedName>
</protein>
<sequence length="264" mass="26949">MSDELSGRVAVVTGGASGIGAASATLLAAAGAVVIVADLAEGSKEASAGRFVMHDVASEESWQSLLADVLQHEGRLDIMVNNAGISGGPGNPENTTVENWQKVQAINSEGVFLGCKYAIQGMKHLGAGKAASGGSIVNISSIAGLVGGAGPTAYTASKGAVRLLSKSVALYCAEQKYGIRCNSVHPGGVDTAIFNPLWQAVGREQGKAFLGSRHPIGRMAEPQDLGELVLWLASDRSSFVTGAEFTSDGGLTAGLQRRSLLAPS</sequence>
<dbReference type="Pfam" id="PF13561">
    <property type="entry name" value="adh_short_C2"/>
    <property type="match status" value="1"/>
</dbReference>
<dbReference type="RefSeq" id="WP_216961546.1">
    <property type="nucleotide sequence ID" value="NZ_JAHOPB010000001.1"/>
</dbReference>
<keyword evidence="4" id="KW-1185">Reference proteome</keyword>
<comment type="similarity">
    <text evidence="1">Belongs to the short-chain dehydrogenases/reductases (SDR) family.</text>
</comment>
<accession>A0ABS6IK72</accession>
<evidence type="ECO:0000313" key="3">
    <source>
        <dbReference type="EMBL" id="MBU8875002.1"/>
    </source>
</evidence>
<name>A0ABS6IK72_9HYPH</name>
<dbReference type="PANTHER" id="PTHR24321">
    <property type="entry name" value="DEHYDROGENASES, SHORT CHAIN"/>
    <property type="match status" value="1"/>
</dbReference>
<proteinExistence type="inferred from homology"/>
<evidence type="ECO:0000256" key="1">
    <source>
        <dbReference type="ARBA" id="ARBA00006484"/>
    </source>
</evidence>
<reference evidence="3 4" key="1">
    <citation type="submission" date="2021-06" db="EMBL/GenBank/DDBJ databases">
        <authorList>
            <person name="Lee D.H."/>
        </authorList>
    </citation>
    <scope>NUCLEOTIDE SEQUENCE [LARGE SCALE GENOMIC DNA]</scope>
    <source>
        <strain evidence="3 4">MMS21-HV4-11</strain>
    </source>
</reference>
<gene>
    <name evidence="3" type="ORF">KQ910_14590</name>
</gene>
<dbReference type="InterPro" id="IPR002347">
    <property type="entry name" value="SDR_fam"/>
</dbReference>
<dbReference type="PANTHER" id="PTHR24321:SF15">
    <property type="entry name" value="OXIDOREDUCTASE UCPA"/>
    <property type="match status" value="1"/>
</dbReference>
<dbReference type="Proteomes" id="UP000727907">
    <property type="component" value="Unassembled WGS sequence"/>
</dbReference>
<comment type="caution">
    <text evidence="3">The sequence shown here is derived from an EMBL/GenBank/DDBJ whole genome shotgun (WGS) entry which is preliminary data.</text>
</comment>